<evidence type="ECO:0000313" key="1">
    <source>
        <dbReference type="EMBL" id="MVZ98783.1"/>
    </source>
</evidence>
<dbReference type="Proteomes" id="UP000471147">
    <property type="component" value="Unassembled WGS sequence"/>
</dbReference>
<evidence type="ECO:0000313" key="2">
    <source>
        <dbReference type="Proteomes" id="UP000471147"/>
    </source>
</evidence>
<gene>
    <name evidence="1" type="ORF">EUU23_13905</name>
</gene>
<sequence length="100" mass="11183">MKIMMDAVIQYQADLIAALDMQDADAILSASGALSSAIERLRQERHVPPHGQLSHGLKQAEAARIRVKYLTAWNRQKIDRLAECRGQISSAVYVMPQKHT</sequence>
<dbReference type="OrthoDB" id="7450598at2"/>
<dbReference type="EMBL" id="SDWJ01000002">
    <property type="protein sequence ID" value="MVZ98783.1"/>
    <property type="molecule type" value="Genomic_DNA"/>
</dbReference>
<keyword evidence="2" id="KW-1185">Reference proteome</keyword>
<accession>A0A6I4M394</accession>
<reference evidence="1 2" key="1">
    <citation type="submission" date="2019-01" db="EMBL/GenBank/DDBJ databases">
        <title>Sphingorhabdus lacus sp.nov., isolated from an oligotrophic freshwater lake.</title>
        <authorList>
            <person name="Park M."/>
        </authorList>
    </citation>
    <scope>NUCLEOTIDE SEQUENCE [LARGE SCALE GENOMIC DNA]</scope>
    <source>
        <strain evidence="1 2">IMCC26285</strain>
    </source>
</reference>
<proteinExistence type="predicted"/>
<protein>
    <recommendedName>
        <fullName evidence="3">Flagellar protein FliT</fullName>
    </recommendedName>
</protein>
<comment type="caution">
    <text evidence="1">The sequence shown here is derived from an EMBL/GenBank/DDBJ whole genome shotgun (WGS) entry which is preliminary data.</text>
</comment>
<dbReference type="AlphaFoldDB" id="A0A6I4M394"/>
<name>A0A6I4M394_9SPHN</name>
<dbReference type="RefSeq" id="WP_160354639.1">
    <property type="nucleotide sequence ID" value="NZ_SDWJ01000002.1"/>
</dbReference>
<organism evidence="1 2">
    <name type="scientific">Sphingorhabdus profundilacus</name>
    <dbReference type="NCBI Taxonomy" id="2509718"/>
    <lineage>
        <taxon>Bacteria</taxon>
        <taxon>Pseudomonadati</taxon>
        <taxon>Pseudomonadota</taxon>
        <taxon>Alphaproteobacteria</taxon>
        <taxon>Sphingomonadales</taxon>
        <taxon>Sphingomonadaceae</taxon>
        <taxon>Sphingorhabdus</taxon>
    </lineage>
</organism>
<evidence type="ECO:0008006" key="3">
    <source>
        <dbReference type="Google" id="ProtNLM"/>
    </source>
</evidence>